<feature type="domain" description="HTH arsR-type" evidence="1">
    <location>
        <begin position="7"/>
        <end position="94"/>
    </location>
</feature>
<organism evidence="2 3">
    <name type="scientific">Cryobacterium zhongshanensis</name>
    <dbReference type="NCBI Taxonomy" id="2928153"/>
    <lineage>
        <taxon>Bacteria</taxon>
        <taxon>Bacillati</taxon>
        <taxon>Actinomycetota</taxon>
        <taxon>Actinomycetes</taxon>
        <taxon>Micrococcales</taxon>
        <taxon>Microbacteriaceae</taxon>
        <taxon>Cryobacterium</taxon>
    </lineage>
</organism>
<dbReference type="InterPro" id="IPR001845">
    <property type="entry name" value="HTH_ArsR_DNA-bd_dom"/>
</dbReference>
<dbReference type="SMART" id="SM00418">
    <property type="entry name" value="HTH_ARSR"/>
    <property type="match status" value="1"/>
</dbReference>
<dbReference type="EMBL" id="JALGAR010000009">
    <property type="protein sequence ID" value="MCI4660041.1"/>
    <property type="molecule type" value="Genomic_DNA"/>
</dbReference>
<sequence length="245" mass="27148">MSSRPPSSYRTLASFSRIKLLYFLQQRGTMTVGDLADATGLHHNTTREHLQRLISDGFVTSEPEERDVKGRPKMLYSAAAGIDHREGSIRVAKVEAAERRGDQVRRMLPLTAAIDSPLQRQLDALDDHLDQTGFEARIDADGRHLTLHECPYSEMVKDHPEVCRVHLGLVQGILQQAGGPLTADAVHPLTEPNTCTLDLNWSHQGAECEEIEGDDGPRQSVDVAVEIDDVTSRAQAVIFHGVFRL</sequence>
<dbReference type="InterPro" id="IPR011991">
    <property type="entry name" value="ArsR-like_HTH"/>
</dbReference>
<keyword evidence="3" id="KW-1185">Reference proteome</keyword>
<dbReference type="InterPro" id="IPR036390">
    <property type="entry name" value="WH_DNA-bd_sf"/>
</dbReference>
<dbReference type="GO" id="GO:0003677">
    <property type="term" value="F:DNA binding"/>
    <property type="evidence" value="ECO:0007669"/>
    <property type="project" value="InterPro"/>
</dbReference>
<dbReference type="RefSeq" id="WP_243013472.1">
    <property type="nucleotide sequence ID" value="NZ_JALGAR010000009.1"/>
</dbReference>
<dbReference type="InterPro" id="IPR036388">
    <property type="entry name" value="WH-like_DNA-bd_sf"/>
</dbReference>
<name>A0AA41QYF1_9MICO</name>
<protein>
    <submittedName>
        <fullName evidence="2">MarR family transcriptional regulator</fullName>
    </submittedName>
</protein>
<comment type="caution">
    <text evidence="2">The sequence shown here is derived from an EMBL/GenBank/DDBJ whole genome shotgun (WGS) entry which is preliminary data.</text>
</comment>
<proteinExistence type="predicted"/>
<evidence type="ECO:0000313" key="2">
    <source>
        <dbReference type="EMBL" id="MCI4660041.1"/>
    </source>
</evidence>
<accession>A0AA41QYF1</accession>
<gene>
    <name evidence="2" type="ORF">MQH31_19705</name>
</gene>
<dbReference type="AlphaFoldDB" id="A0AA41QYF1"/>
<dbReference type="Gene3D" id="1.10.10.10">
    <property type="entry name" value="Winged helix-like DNA-binding domain superfamily/Winged helix DNA-binding domain"/>
    <property type="match status" value="1"/>
</dbReference>
<dbReference type="GO" id="GO:0003700">
    <property type="term" value="F:DNA-binding transcription factor activity"/>
    <property type="evidence" value="ECO:0007669"/>
    <property type="project" value="InterPro"/>
</dbReference>
<dbReference type="Pfam" id="PF01022">
    <property type="entry name" value="HTH_5"/>
    <property type="match status" value="1"/>
</dbReference>
<evidence type="ECO:0000313" key="3">
    <source>
        <dbReference type="Proteomes" id="UP001165341"/>
    </source>
</evidence>
<reference evidence="2" key="1">
    <citation type="submission" date="2022-03" db="EMBL/GenBank/DDBJ databases">
        <title>Cryobacterium sp. nov. strain ZS14-85, isolated from Antarctic soil.</title>
        <authorList>
            <person name="Li J."/>
            <person name="Niu G."/>
        </authorList>
    </citation>
    <scope>NUCLEOTIDE SEQUENCE</scope>
    <source>
        <strain evidence="2">ZS14-85</strain>
    </source>
</reference>
<dbReference type="Proteomes" id="UP001165341">
    <property type="component" value="Unassembled WGS sequence"/>
</dbReference>
<evidence type="ECO:0000259" key="1">
    <source>
        <dbReference type="SMART" id="SM00418"/>
    </source>
</evidence>
<dbReference type="SUPFAM" id="SSF46785">
    <property type="entry name" value="Winged helix' DNA-binding domain"/>
    <property type="match status" value="1"/>
</dbReference>
<dbReference type="CDD" id="cd00090">
    <property type="entry name" value="HTH_ARSR"/>
    <property type="match status" value="1"/>
</dbReference>